<dbReference type="InterPro" id="IPR005829">
    <property type="entry name" value="Sugar_transporter_CS"/>
</dbReference>
<reference evidence="10 11" key="1">
    <citation type="submission" date="2016-03" db="EMBL/GenBank/DDBJ databases">
        <title>Comparative genomics of Pseudogymnoascus destructans, the fungus causing white-nose syndrome of bats.</title>
        <authorList>
            <person name="Palmer J.M."/>
            <person name="Drees K.P."/>
            <person name="Foster J.T."/>
            <person name="Lindner D.L."/>
        </authorList>
    </citation>
    <scope>NUCLEOTIDE SEQUENCE [LARGE SCALE GENOMIC DNA]</scope>
    <source>
        <strain evidence="10 11">UAMH 10579</strain>
    </source>
</reference>
<name>A0A1B8GSD8_9PEZI</name>
<organism evidence="10 11">
    <name type="scientific">Pseudogymnoascus verrucosus</name>
    <dbReference type="NCBI Taxonomy" id="342668"/>
    <lineage>
        <taxon>Eukaryota</taxon>
        <taxon>Fungi</taxon>
        <taxon>Dikarya</taxon>
        <taxon>Ascomycota</taxon>
        <taxon>Pezizomycotina</taxon>
        <taxon>Leotiomycetes</taxon>
        <taxon>Thelebolales</taxon>
        <taxon>Thelebolaceae</taxon>
        <taxon>Pseudogymnoascus</taxon>
    </lineage>
</organism>
<dbReference type="PANTHER" id="PTHR48022:SF83">
    <property type="entry name" value="MAJOR FACILITATOR SUPERFAMILY (MFS) PROFILE DOMAIN-CONTAINING PROTEIN"/>
    <property type="match status" value="1"/>
</dbReference>
<comment type="subcellular location">
    <subcellularLocation>
        <location evidence="1">Membrane</location>
        <topology evidence="1">Multi-pass membrane protein</topology>
    </subcellularLocation>
</comment>
<feature type="transmembrane region" description="Helical" evidence="8">
    <location>
        <begin position="142"/>
        <end position="162"/>
    </location>
</feature>
<evidence type="ECO:0000256" key="7">
    <source>
        <dbReference type="RuleBase" id="RU003346"/>
    </source>
</evidence>
<feature type="transmembrane region" description="Helical" evidence="8">
    <location>
        <begin position="168"/>
        <end position="188"/>
    </location>
</feature>
<dbReference type="NCBIfam" id="TIGR00879">
    <property type="entry name" value="SP"/>
    <property type="match status" value="1"/>
</dbReference>
<dbReference type="PROSITE" id="PS00217">
    <property type="entry name" value="SUGAR_TRANSPORT_2"/>
    <property type="match status" value="1"/>
</dbReference>
<keyword evidence="4 8" id="KW-0812">Transmembrane</keyword>
<dbReference type="OrthoDB" id="6612291at2759"/>
<feature type="transmembrane region" description="Helical" evidence="8">
    <location>
        <begin position="322"/>
        <end position="339"/>
    </location>
</feature>
<evidence type="ECO:0000313" key="10">
    <source>
        <dbReference type="EMBL" id="OBT98754.1"/>
    </source>
</evidence>
<dbReference type="PANTHER" id="PTHR48022">
    <property type="entry name" value="PLASTIDIC GLUCOSE TRANSPORTER 4"/>
    <property type="match status" value="1"/>
</dbReference>
<evidence type="ECO:0000313" key="11">
    <source>
        <dbReference type="Proteomes" id="UP000091956"/>
    </source>
</evidence>
<gene>
    <name evidence="10" type="ORF">VE01_03337</name>
</gene>
<accession>A0A1B8GSD8</accession>
<keyword evidence="5 8" id="KW-1133">Transmembrane helix</keyword>
<protein>
    <recommendedName>
        <fullName evidence="9">Major facilitator superfamily (MFS) profile domain-containing protein</fullName>
    </recommendedName>
</protein>
<evidence type="ECO:0000256" key="3">
    <source>
        <dbReference type="ARBA" id="ARBA00022448"/>
    </source>
</evidence>
<evidence type="ECO:0000256" key="5">
    <source>
        <dbReference type="ARBA" id="ARBA00022989"/>
    </source>
</evidence>
<dbReference type="RefSeq" id="XP_018132487.1">
    <property type="nucleotide sequence ID" value="XM_018272832.2"/>
</dbReference>
<feature type="transmembrane region" description="Helical" evidence="8">
    <location>
        <begin position="386"/>
        <end position="406"/>
    </location>
</feature>
<sequence length="551" mass="61543">MASTDANQKESLAVQDSNVSHIERGLEEKLQGAILTEYAQTGITSEHKMGLREALKNYPWAMFWCLMVSMCVIMEGYDTILMGNFYAYPAFALKYGQYVPETGNYQLTAAWQSGLGNSSGVGAFFGALINGYLVDILGMKRLILISLVVLSAFISITVFANNVTTLCVGQILCGLPWGVFATTAPAYASEILPLPLRVYMTSYTNMCFIIGQLIAAGVLSSFSSQKTWEWAFRIPFAVQWAWPVILFPILLFAPESPWHLVRKGRLEEAEKILRRLQSKSCLADPKEALAIIIHTDNLEKEITAGTSYFDCFRGAERRRTEIACMCFAGQIFSGTLFAYNSTYFFQQIGLNTVATYKMNVGGTGMALFATLLNWFFLMPHFGRRKIYMTGMGALTIILFIIGFLQIRATGTGPLLNAQAAFTLLWTFTFQLSIGQLGWALPAEIGSTRLRQKTIVLARNAYYLSAVVSRTLENYFLNPRAWNLRGYTGFVWGGTALLTLIWAFFRLPETKDRTFDELDILFAKKIPARKFAKTDVNTFNEDEPITAAAIIA</sequence>
<evidence type="ECO:0000256" key="2">
    <source>
        <dbReference type="ARBA" id="ARBA00010992"/>
    </source>
</evidence>
<feature type="transmembrane region" description="Helical" evidence="8">
    <location>
        <begin position="483"/>
        <end position="504"/>
    </location>
</feature>
<dbReference type="Gene3D" id="1.20.1250.20">
    <property type="entry name" value="MFS general substrate transporter like domains"/>
    <property type="match status" value="1"/>
</dbReference>
<dbReference type="PROSITE" id="PS50850">
    <property type="entry name" value="MFS"/>
    <property type="match status" value="1"/>
</dbReference>
<dbReference type="Pfam" id="PF00083">
    <property type="entry name" value="Sugar_tr"/>
    <property type="match status" value="1"/>
</dbReference>
<dbReference type="InterPro" id="IPR020846">
    <property type="entry name" value="MFS_dom"/>
</dbReference>
<feature type="domain" description="Major facilitator superfamily (MFS) profile" evidence="9">
    <location>
        <begin position="64"/>
        <end position="510"/>
    </location>
</feature>
<dbReference type="GeneID" id="28836723"/>
<dbReference type="Proteomes" id="UP000091956">
    <property type="component" value="Unassembled WGS sequence"/>
</dbReference>
<dbReference type="InterPro" id="IPR003663">
    <property type="entry name" value="Sugar/inositol_transpt"/>
</dbReference>
<feature type="transmembrane region" description="Helical" evidence="8">
    <location>
        <begin position="418"/>
        <end position="441"/>
    </location>
</feature>
<dbReference type="GO" id="GO:0016020">
    <property type="term" value="C:membrane"/>
    <property type="evidence" value="ECO:0007669"/>
    <property type="project" value="UniProtKB-SubCell"/>
</dbReference>
<keyword evidence="11" id="KW-1185">Reference proteome</keyword>
<evidence type="ECO:0000256" key="8">
    <source>
        <dbReference type="SAM" id="Phobius"/>
    </source>
</evidence>
<feature type="transmembrane region" description="Helical" evidence="8">
    <location>
        <begin position="234"/>
        <end position="253"/>
    </location>
</feature>
<dbReference type="GO" id="GO:0005351">
    <property type="term" value="F:carbohydrate:proton symporter activity"/>
    <property type="evidence" value="ECO:0007669"/>
    <property type="project" value="TreeGrafter"/>
</dbReference>
<feature type="transmembrane region" description="Helical" evidence="8">
    <location>
        <begin position="359"/>
        <end position="377"/>
    </location>
</feature>
<dbReference type="InterPro" id="IPR036259">
    <property type="entry name" value="MFS_trans_sf"/>
</dbReference>
<evidence type="ECO:0000256" key="6">
    <source>
        <dbReference type="ARBA" id="ARBA00023136"/>
    </source>
</evidence>
<keyword evidence="3 7" id="KW-0813">Transport</keyword>
<comment type="similarity">
    <text evidence="2 7">Belongs to the major facilitator superfamily. Sugar transporter (TC 2.A.1.1) family.</text>
</comment>
<feature type="transmembrane region" description="Helical" evidence="8">
    <location>
        <begin position="200"/>
        <end position="222"/>
    </location>
</feature>
<reference evidence="11" key="2">
    <citation type="journal article" date="2018" name="Nat. Commun.">
        <title>Extreme sensitivity to ultraviolet light in the fungal pathogen causing white-nose syndrome of bats.</title>
        <authorList>
            <person name="Palmer J.M."/>
            <person name="Drees K.P."/>
            <person name="Foster J.T."/>
            <person name="Lindner D.L."/>
        </authorList>
    </citation>
    <scope>NUCLEOTIDE SEQUENCE [LARGE SCALE GENOMIC DNA]</scope>
    <source>
        <strain evidence="11">UAMH 10579</strain>
    </source>
</reference>
<keyword evidence="6 8" id="KW-0472">Membrane</keyword>
<evidence type="ECO:0000259" key="9">
    <source>
        <dbReference type="PROSITE" id="PS50850"/>
    </source>
</evidence>
<dbReference type="EMBL" id="KV460215">
    <property type="protein sequence ID" value="OBT98754.1"/>
    <property type="molecule type" value="Genomic_DNA"/>
</dbReference>
<dbReference type="SUPFAM" id="SSF103473">
    <property type="entry name" value="MFS general substrate transporter"/>
    <property type="match status" value="1"/>
</dbReference>
<evidence type="ECO:0000256" key="4">
    <source>
        <dbReference type="ARBA" id="ARBA00022692"/>
    </source>
</evidence>
<dbReference type="AlphaFoldDB" id="A0A1B8GSD8"/>
<feature type="transmembrane region" description="Helical" evidence="8">
    <location>
        <begin position="58"/>
        <end position="77"/>
    </location>
</feature>
<evidence type="ECO:0000256" key="1">
    <source>
        <dbReference type="ARBA" id="ARBA00004141"/>
    </source>
</evidence>
<dbReference type="InterPro" id="IPR005828">
    <property type="entry name" value="MFS_sugar_transport-like"/>
</dbReference>
<dbReference type="InterPro" id="IPR050360">
    <property type="entry name" value="MFS_Sugar_Transporters"/>
</dbReference>
<feature type="transmembrane region" description="Helical" evidence="8">
    <location>
        <begin position="109"/>
        <end position="130"/>
    </location>
</feature>
<proteinExistence type="inferred from homology"/>
<dbReference type="FunFam" id="1.20.1250.20:FF:000078">
    <property type="entry name" value="MFS maltose transporter, putative"/>
    <property type="match status" value="1"/>
</dbReference>